<evidence type="ECO:0000313" key="3">
    <source>
        <dbReference type="Proteomes" id="UP000594759"/>
    </source>
</evidence>
<evidence type="ECO:0000313" key="2">
    <source>
        <dbReference type="EMBL" id="QPH40579.1"/>
    </source>
</evidence>
<dbReference type="AlphaFoldDB" id="A0A7S9L1N7"/>
<sequence>MKRGLILLTLLLFQFSLSFAQLKLKKTLPVNGTVVDSTKVGATGYASISTIYKSDSVYHKSTKSDENGNFTIPDLDLGKHLLVISHGSFDDHHQSLDIDNQSSSLIDLKKIVLKYRMNTL</sequence>
<organism evidence="2 3">
    <name type="scientific">Pedobacter endophyticus</name>
    <dbReference type="NCBI Taxonomy" id="2789740"/>
    <lineage>
        <taxon>Bacteria</taxon>
        <taxon>Pseudomonadati</taxon>
        <taxon>Bacteroidota</taxon>
        <taxon>Sphingobacteriia</taxon>
        <taxon>Sphingobacteriales</taxon>
        <taxon>Sphingobacteriaceae</taxon>
        <taxon>Pedobacter</taxon>
    </lineage>
</organism>
<feature type="signal peptide" evidence="1">
    <location>
        <begin position="1"/>
        <end position="20"/>
    </location>
</feature>
<evidence type="ECO:0000256" key="1">
    <source>
        <dbReference type="SAM" id="SignalP"/>
    </source>
</evidence>
<dbReference type="KEGG" id="pex:IZT61_04680"/>
<dbReference type="Gene3D" id="2.60.40.1120">
    <property type="entry name" value="Carboxypeptidase-like, regulatory domain"/>
    <property type="match status" value="1"/>
</dbReference>
<keyword evidence="3" id="KW-1185">Reference proteome</keyword>
<feature type="chain" id="PRO_5033007367" evidence="1">
    <location>
        <begin position="21"/>
        <end position="120"/>
    </location>
</feature>
<name>A0A7S9L1N7_9SPHI</name>
<dbReference type="EMBL" id="CP064939">
    <property type="protein sequence ID" value="QPH40579.1"/>
    <property type="molecule type" value="Genomic_DNA"/>
</dbReference>
<dbReference type="InterPro" id="IPR013784">
    <property type="entry name" value="Carb-bd-like_fold"/>
</dbReference>
<reference evidence="2 3" key="1">
    <citation type="submission" date="2020-11" db="EMBL/GenBank/DDBJ databases">
        <title>Pedobacter endophytica, an endophytic bacteria isolated form Carex pumila.</title>
        <authorList>
            <person name="Peng Y."/>
            <person name="Jiang L."/>
            <person name="Lee J."/>
        </authorList>
    </citation>
    <scope>NUCLEOTIDE SEQUENCE [LARGE SCALE GENOMIC DNA]</scope>
    <source>
        <strain evidence="2 3">JBR3-12</strain>
    </source>
</reference>
<dbReference type="SUPFAM" id="SSF49452">
    <property type="entry name" value="Starch-binding domain-like"/>
    <property type="match status" value="1"/>
</dbReference>
<keyword evidence="1" id="KW-0732">Signal</keyword>
<proteinExistence type="predicted"/>
<keyword evidence="2" id="KW-0645">Protease</keyword>
<keyword evidence="2" id="KW-0378">Hydrolase</keyword>
<dbReference type="GO" id="GO:0030246">
    <property type="term" value="F:carbohydrate binding"/>
    <property type="evidence" value="ECO:0007669"/>
    <property type="project" value="InterPro"/>
</dbReference>
<dbReference type="RefSeq" id="WP_196100033.1">
    <property type="nucleotide sequence ID" value="NZ_CP064939.1"/>
</dbReference>
<dbReference type="Pfam" id="PF13620">
    <property type="entry name" value="CarboxypepD_reg"/>
    <property type="match status" value="1"/>
</dbReference>
<gene>
    <name evidence="2" type="ORF">IZT61_04680</name>
</gene>
<dbReference type="Proteomes" id="UP000594759">
    <property type="component" value="Chromosome"/>
</dbReference>
<dbReference type="GO" id="GO:0004180">
    <property type="term" value="F:carboxypeptidase activity"/>
    <property type="evidence" value="ECO:0007669"/>
    <property type="project" value="UniProtKB-KW"/>
</dbReference>
<keyword evidence="2" id="KW-0121">Carboxypeptidase</keyword>
<protein>
    <submittedName>
        <fullName evidence="2">Carboxypeptidase regulatory-like domain-containing protein</fullName>
    </submittedName>
</protein>
<accession>A0A7S9L1N7</accession>